<proteinExistence type="predicted"/>
<name>A0A835V0C6_VANPL</name>
<dbReference type="EMBL" id="JADCNM010000006">
    <property type="protein sequence ID" value="KAG0479110.1"/>
    <property type="molecule type" value="Genomic_DNA"/>
</dbReference>
<dbReference type="GO" id="GO:0008270">
    <property type="term" value="F:zinc ion binding"/>
    <property type="evidence" value="ECO:0007669"/>
    <property type="project" value="UniProtKB-KW"/>
</dbReference>
<evidence type="ECO:0000256" key="1">
    <source>
        <dbReference type="ARBA" id="ARBA00000900"/>
    </source>
</evidence>
<dbReference type="FunFam" id="3.30.40.10:FF:000022">
    <property type="entry name" value="E3 ubiquitin-protein ligase RING1-like"/>
    <property type="match status" value="1"/>
</dbReference>
<evidence type="ECO:0000259" key="11">
    <source>
        <dbReference type="PROSITE" id="PS50089"/>
    </source>
</evidence>
<dbReference type="InterPro" id="IPR001841">
    <property type="entry name" value="Znf_RING"/>
</dbReference>
<keyword evidence="5 8" id="KW-0863">Zinc-finger</keyword>
<protein>
    <recommendedName>
        <fullName evidence="2">RING-type E3 ubiquitin transferase</fullName>
        <ecNumber evidence="2">2.3.2.27</ecNumber>
    </recommendedName>
</protein>
<evidence type="ECO:0000313" key="13">
    <source>
        <dbReference type="Proteomes" id="UP000639772"/>
    </source>
</evidence>
<keyword evidence="6" id="KW-0833">Ubl conjugation pathway</keyword>
<dbReference type="AlphaFoldDB" id="A0A835V0C6"/>
<keyword evidence="4" id="KW-0479">Metal-binding</keyword>
<feature type="region of interest" description="Disordered" evidence="9">
    <location>
        <begin position="111"/>
        <end position="144"/>
    </location>
</feature>
<dbReference type="OrthoDB" id="21204at2759"/>
<keyword evidence="10" id="KW-1133">Transmembrane helix</keyword>
<feature type="region of interest" description="Disordered" evidence="9">
    <location>
        <begin position="385"/>
        <end position="410"/>
    </location>
</feature>
<evidence type="ECO:0000256" key="10">
    <source>
        <dbReference type="SAM" id="Phobius"/>
    </source>
</evidence>
<evidence type="ECO:0000256" key="5">
    <source>
        <dbReference type="ARBA" id="ARBA00022771"/>
    </source>
</evidence>
<dbReference type="SUPFAM" id="SSF57850">
    <property type="entry name" value="RING/U-box"/>
    <property type="match status" value="1"/>
</dbReference>
<dbReference type="GO" id="GO:0005737">
    <property type="term" value="C:cytoplasm"/>
    <property type="evidence" value="ECO:0007669"/>
    <property type="project" value="TreeGrafter"/>
</dbReference>
<keyword evidence="10" id="KW-0812">Transmembrane</keyword>
<evidence type="ECO:0000256" key="6">
    <source>
        <dbReference type="ARBA" id="ARBA00022786"/>
    </source>
</evidence>
<evidence type="ECO:0000256" key="2">
    <source>
        <dbReference type="ARBA" id="ARBA00012483"/>
    </source>
</evidence>
<keyword evidence="10" id="KW-0472">Membrane</keyword>
<dbReference type="PANTHER" id="PTHR15710:SF242">
    <property type="entry name" value="OS06G0633500 PROTEIN"/>
    <property type="match status" value="1"/>
</dbReference>
<dbReference type="Gene3D" id="3.30.40.10">
    <property type="entry name" value="Zinc/RING finger domain, C3HC4 (zinc finger)"/>
    <property type="match status" value="1"/>
</dbReference>
<dbReference type="InterPro" id="IPR013083">
    <property type="entry name" value="Znf_RING/FYVE/PHD"/>
</dbReference>
<evidence type="ECO:0000256" key="3">
    <source>
        <dbReference type="ARBA" id="ARBA00022679"/>
    </source>
</evidence>
<keyword evidence="7" id="KW-0862">Zinc</keyword>
<organism evidence="12 13">
    <name type="scientific">Vanilla planifolia</name>
    <name type="common">Vanilla</name>
    <dbReference type="NCBI Taxonomy" id="51239"/>
    <lineage>
        <taxon>Eukaryota</taxon>
        <taxon>Viridiplantae</taxon>
        <taxon>Streptophyta</taxon>
        <taxon>Embryophyta</taxon>
        <taxon>Tracheophyta</taxon>
        <taxon>Spermatophyta</taxon>
        <taxon>Magnoliopsida</taxon>
        <taxon>Liliopsida</taxon>
        <taxon>Asparagales</taxon>
        <taxon>Orchidaceae</taxon>
        <taxon>Vanilloideae</taxon>
        <taxon>Vanilleae</taxon>
        <taxon>Vanilla</taxon>
    </lineage>
</organism>
<feature type="domain" description="RING-type" evidence="11">
    <location>
        <begin position="335"/>
        <end position="376"/>
    </location>
</feature>
<feature type="compositionally biased region" description="Basic residues" evidence="9">
    <location>
        <begin position="119"/>
        <end position="133"/>
    </location>
</feature>
<gene>
    <name evidence="12" type="ORF">HPP92_013829</name>
</gene>
<dbReference type="Pfam" id="PF13639">
    <property type="entry name" value="zf-RING_2"/>
    <property type="match status" value="1"/>
</dbReference>
<dbReference type="SMART" id="SM00184">
    <property type="entry name" value="RING"/>
    <property type="match status" value="1"/>
</dbReference>
<dbReference type="EC" id="2.3.2.27" evidence="2"/>
<evidence type="ECO:0000256" key="9">
    <source>
        <dbReference type="SAM" id="MobiDB-lite"/>
    </source>
</evidence>
<evidence type="ECO:0000313" key="12">
    <source>
        <dbReference type="EMBL" id="KAG0479110.1"/>
    </source>
</evidence>
<evidence type="ECO:0000256" key="8">
    <source>
        <dbReference type="PROSITE-ProRule" id="PRU00175"/>
    </source>
</evidence>
<evidence type="ECO:0000256" key="7">
    <source>
        <dbReference type="ARBA" id="ARBA00022833"/>
    </source>
</evidence>
<feature type="region of interest" description="Disordered" evidence="9">
    <location>
        <begin position="69"/>
        <end position="89"/>
    </location>
</feature>
<dbReference type="PANTHER" id="PTHR15710">
    <property type="entry name" value="E3 UBIQUITIN-PROTEIN LIGASE PRAJA"/>
    <property type="match status" value="1"/>
</dbReference>
<dbReference type="PROSITE" id="PS50089">
    <property type="entry name" value="ZF_RING_2"/>
    <property type="match status" value="1"/>
</dbReference>
<feature type="transmembrane region" description="Helical" evidence="10">
    <location>
        <begin position="454"/>
        <end position="474"/>
    </location>
</feature>
<keyword evidence="3" id="KW-0808">Transferase</keyword>
<sequence>MDAESFGLHREYSMSENSSLVHRSELVEMECVLCRRTYIPVIEGNNGLDSVAICRDCKPFVFVDDNDTSLTTRNPSRRQSRRMSMYGSSESLETVFSQLIGLARHSRELQPDDDTAIAAHRRSRYRSLSRQARRTQSDTDNDSIGHVDSLFGEGDSHSHFNFGSYGGESDASFDVRSILEMEPISPLDNESHTLTDTDIDPMHAGLDHWVSDDQDEFGVEELSIRHASNQLVDPHTQTWDTYSPNGSTSSPQNGAWMQWPAGQVDLFTDNETDASPFTGTSGDYIDAQGFEELLEHLADAESSRRGAPPAAASSIDSLPCVIISKGHESNGPLFCAVCKDPLSIDTEARKLPCSHLYHPTCIIPWLRTRNSCPVCRYELRTDEVKREEGQRNGPSNEVHETQLQEVDDEGYSDEASEMGLEEATEHNTWEGDGTDLDSGGQFAGSSNHEGGRGWILMSAAPILSIVGIAIAIWFRSSMSGERIRCVGHHSNGPLGTKNRESRSRRWWFPF</sequence>
<dbReference type="Proteomes" id="UP000639772">
    <property type="component" value="Chromosome 6"/>
</dbReference>
<comment type="caution">
    <text evidence="12">The sequence shown here is derived from an EMBL/GenBank/DDBJ whole genome shotgun (WGS) entry which is preliminary data.</text>
</comment>
<dbReference type="GO" id="GO:0061630">
    <property type="term" value="F:ubiquitin protein ligase activity"/>
    <property type="evidence" value="ECO:0007669"/>
    <property type="project" value="UniProtKB-EC"/>
</dbReference>
<accession>A0A835V0C6</accession>
<dbReference type="GO" id="GO:0016567">
    <property type="term" value="P:protein ubiquitination"/>
    <property type="evidence" value="ECO:0007669"/>
    <property type="project" value="TreeGrafter"/>
</dbReference>
<comment type="catalytic activity">
    <reaction evidence="1">
        <text>S-ubiquitinyl-[E2 ubiquitin-conjugating enzyme]-L-cysteine + [acceptor protein]-L-lysine = [E2 ubiquitin-conjugating enzyme]-L-cysteine + N(6)-ubiquitinyl-[acceptor protein]-L-lysine.</text>
        <dbReference type="EC" id="2.3.2.27"/>
    </reaction>
</comment>
<reference evidence="12 13" key="1">
    <citation type="journal article" date="2020" name="Nat. Food">
        <title>A phased Vanilla planifolia genome enables genetic improvement of flavour and production.</title>
        <authorList>
            <person name="Hasing T."/>
            <person name="Tang H."/>
            <person name="Brym M."/>
            <person name="Khazi F."/>
            <person name="Huang T."/>
            <person name="Chambers A.H."/>
        </authorList>
    </citation>
    <scope>NUCLEOTIDE SEQUENCE [LARGE SCALE GENOMIC DNA]</scope>
    <source>
        <tissue evidence="12">Leaf</tissue>
    </source>
</reference>
<evidence type="ECO:0000256" key="4">
    <source>
        <dbReference type="ARBA" id="ARBA00022723"/>
    </source>
</evidence>